<dbReference type="Pfam" id="PF00857">
    <property type="entry name" value="Isochorismatase"/>
    <property type="match status" value="1"/>
</dbReference>
<dbReference type="PANTHER" id="PTHR43559">
    <property type="entry name" value="HYDROLASE YCAC-RELATED"/>
    <property type="match status" value="1"/>
</dbReference>
<dbReference type="EMBL" id="JAUEDM010000003">
    <property type="protein sequence ID" value="KAK3322401.1"/>
    <property type="molecule type" value="Genomic_DNA"/>
</dbReference>
<dbReference type="AlphaFoldDB" id="A0AAE0IDQ8"/>
<reference evidence="4" key="1">
    <citation type="journal article" date="2023" name="Mol. Phylogenet. Evol.">
        <title>Genome-scale phylogeny and comparative genomics of the fungal order Sordariales.</title>
        <authorList>
            <person name="Hensen N."/>
            <person name="Bonometti L."/>
            <person name="Westerberg I."/>
            <person name="Brannstrom I.O."/>
            <person name="Guillou S."/>
            <person name="Cros-Aarteil S."/>
            <person name="Calhoun S."/>
            <person name="Haridas S."/>
            <person name="Kuo A."/>
            <person name="Mondo S."/>
            <person name="Pangilinan J."/>
            <person name="Riley R."/>
            <person name="LaButti K."/>
            <person name="Andreopoulos B."/>
            <person name="Lipzen A."/>
            <person name="Chen C."/>
            <person name="Yan M."/>
            <person name="Daum C."/>
            <person name="Ng V."/>
            <person name="Clum A."/>
            <person name="Steindorff A."/>
            <person name="Ohm R.A."/>
            <person name="Martin F."/>
            <person name="Silar P."/>
            <person name="Natvig D.O."/>
            <person name="Lalanne C."/>
            <person name="Gautier V."/>
            <person name="Ament-Velasquez S.L."/>
            <person name="Kruys A."/>
            <person name="Hutchinson M.I."/>
            <person name="Powell A.J."/>
            <person name="Barry K."/>
            <person name="Miller A.N."/>
            <person name="Grigoriev I.V."/>
            <person name="Debuchy R."/>
            <person name="Gladieux P."/>
            <person name="Hiltunen Thoren M."/>
            <person name="Johannesson H."/>
        </authorList>
    </citation>
    <scope>NUCLEOTIDE SEQUENCE</scope>
    <source>
        <strain evidence="4">CBS 118394</strain>
    </source>
</reference>
<accession>A0AAE0IDQ8</accession>
<dbReference type="InterPro" id="IPR036380">
    <property type="entry name" value="Isochorismatase-like_sf"/>
</dbReference>
<evidence type="ECO:0000256" key="2">
    <source>
        <dbReference type="SAM" id="SignalP"/>
    </source>
</evidence>
<feature type="chain" id="PRO_5041995509" evidence="2">
    <location>
        <begin position="19"/>
        <end position="240"/>
    </location>
</feature>
<protein>
    <submittedName>
        <fullName evidence="4">Isochorismatase</fullName>
    </submittedName>
</protein>
<keyword evidence="2" id="KW-0732">Signal</keyword>
<sequence length="240" mass="26199">MKLTSILSAAVLASTAVADSYPYVRLSKNESVLVILDMQEGLIPLVRDYDPIVYKNNMLAYGSLATVWTEIPVVMSTSAQTGPNGPLPQEFLDWYPDAPLIQRNGEVDAWDNEEFRAAIKATNKTQVILGGIVTDVCTAFLARSLRAEGYDVWAVIEASGTSTPEVRDIANDQMIKAGVNVVSLFAVLGELMRDWRNTPGALEVWPWVDKYMPAGGINARAHRAAILNGTIVPGQDQLPH</sequence>
<proteinExistence type="inferred from homology"/>
<name>A0AAE0IDQ8_9PEZI</name>
<feature type="domain" description="Isochorismatase-like" evidence="3">
    <location>
        <begin position="31"/>
        <end position="183"/>
    </location>
</feature>
<evidence type="ECO:0000313" key="4">
    <source>
        <dbReference type="EMBL" id="KAK3322401.1"/>
    </source>
</evidence>
<dbReference type="SUPFAM" id="SSF52499">
    <property type="entry name" value="Isochorismatase-like hydrolases"/>
    <property type="match status" value="1"/>
</dbReference>
<dbReference type="Gene3D" id="3.40.50.850">
    <property type="entry name" value="Isochorismatase-like"/>
    <property type="match status" value="1"/>
</dbReference>
<keyword evidence="5" id="KW-1185">Reference proteome</keyword>
<comment type="similarity">
    <text evidence="1">Belongs to the isochorismatase family.</text>
</comment>
<dbReference type="PANTHER" id="PTHR43559:SF3">
    <property type="entry name" value="HYDROLASE YCAC-RELATED"/>
    <property type="match status" value="1"/>
</dbReference>
<evidence type="ECO:0000313" key="5">
    <source>
        <dbReference type="Proteomes" id="UP001283341"/>
    </source>
</evidence>
<organism evidence="4 5">
    <name type="scientific">Apodospora peruviana</name>
    <dbReference type="NCBI Taxonomy" id="516989"/>
    <lineage>
        <taxon>Eukaryota</taxon>
        <taxon>Fungi</taxon>
        <taxon>Dikarya</taxon>
        <taxon>Ascomycota</taxon>
        <taxon>Pezizomycotina</taxon>
        <taxon>Sordariomycetes</taxon>
        <taxon>Sordariomycetidae</taxon>
        <taxon>Sordariales</taxon>
        <taxon>Lasiosphaeriaceae</taxon>
        <taxon>Apodospora</taxon>
    </lineage>
</organism>
<feature type="signal peptide" evidence="2">
    <location>
        <begin position="1"/>
        <end position="18"/>
    </location>
</feature>
<comment type="caution">
    <text evidence="4">The sequence shown here is derived from an EMBL/GenBank/DDBJ whole genome shotgun (WGS) entry which is preliminary data.</text>
</comment>
<evidence type="ECO:0000256" key="1">
    <source>
        <dbReference type="ARBA" id="ARBA00006336"/>
    </source>
</evidence>
<dbReference type="InterPro" id="IPR053152">
    <property type="entry name" value="Hydrolase_YcaC-like"/>
</dbReference>
<gene>
    <name evidence="4" type="ORF">B0H66DRAFT_202284</name>
</gene>
<dbReference type="InterPro" id="IPR000868">
    <property type="entry name" value="Isochorismatase-like_dom"/>
</dbReference>
<evidence type="ECO:0000259" key="3">
    <source>
        <dbReference type="Pfam" id="PF00857"/>
    </source>
</evidence>
<dbReference type="Proteomes" id="UP001283341">
    <property type="component" value="Unassembled WGS sequence"/>
</dbReference>
<reference evidence="4" key="2">
    <citation type="submission" date="2023-06" db="EMBL/GenBank/DDBJ databases">
        <authorList>
            <consortium name="Lawrence Berkeley National Laboratory"/>
            <person name="Haridas S."/>
            <person name="Hensen N."/>
            <person name="Bonometti L."/>
            <person name="Westerberg I."/>
            <person name="Brannstrom I.O."/>
            <person name="Guillou S."/>
            <person name="Cros-Aarteil S."/>
            <person name="Calhoun S."/>
            <person name="Kuo A."/>
            <person name="Mondo S."/>
            <person name="Pangilinan J."/>
            <person name="Riley R."/>
            <person name="Labutti K."/>
            <person name="Andreopoulos B."/>
            <person name="Lipzen A."/>
            <person name="Chen C."/>
            <person name="Yanf M."/>
            <person name="Daum C."/>
            <person name="Ng V."/>
            <person name="Clum A."/>
            <person name="Steindorff A."/>
            <person name="Ohm R."/>
            <person name="Martin F."/>
            <person name="Silar P."/>
            <person name="Natvig D."/>
            <person name="Lalanne C."/>
            <person name="Gautier V."/>
            <person name="Ament-Velasquez S.L."/>
            <person name="Kruys A."/>
            <person name="Hutchinson M.I."/>
            <person name="Powell A.J."/>
            <person name="Barry K."/>
            <person name="Miller A.N."/>
            <person name="Grigoriev I.V."/>
            <person name="Debuchy R."/>
            <person name="Gladieux P."/>
            <person name="Thoren M.H."/>
            <person name="Johannesson H."/>
        </authorList>
    </citation>
    <scope>NUCLEOTIDE SEQUENCE</scope>
    <source>
        <strain evidence="4">CBS 118394</strain>
    </source>
</reference>